<feature type="signal peptide" evidence="10">
    <location>
        <begin position="1"/>
        <end position="27"/>
    </location>
</feature>
<dbReference type="InterPro" id="IPR000531">
    <property type="entry name" value="Beta-barrel_TonB"/>
</dbReference>
<evidence type="ECO:0000256" key="2">
    <source>
        <dbReference type="ARBA" id="ARBA00022448"/>
    </source>
</evidence>
<dbReference type="AlphaFoldDB" id="A0A413VYI2"/>
<evidence type="ECO:0000259" key="11">
    <source>
        <dbReference type="Pfam" id="PF00593"/>
    </source>
</evidence>
<dbReference type="InterPro" id="IPR039426">
    <property type="entry name" value="TonB-dep_rcpt-like"/>
</dbReference>
<dbReference type="InterPro" id="IPR023997">
    <property type="entry name" value="TonB-dep_OMP_SusC/RagA_CS"/>
</dbReference>
<reference evidence="13 14" key="1">
    <citation type="submission" date="2018-08" db="EMBL/GenBank/DDBJ databases">
        <title>A genome reference for cultivated species of the human gut microbiota.</title>
        <authorList>
            <person name="Zou Y."/>
            <person name="Xue W."/>
            <person name="Luo G."/>
        </authorList>
    </citation>
    <scope>NUCLEOTIDE SEQUENCE [LARGE SCALE GENOMIC DNA]</scope>
    <source>
        <strain evidence="13 14">AM40-30BH</strain>
    </source>
</reference>
<dbReference type="EMBL" id="QSGO01000001">
    <property type="protein sequence ID" value="RHB38629.1"/>
    <property type="molecule type" value="Genomic_DNA"/>
</dbReference>
<comment type="subcellular location">
    <subcellularLocation>
        <location evidence="1 8">Cell outer membrane</location>
        <topology evidence="1 8">Multi-pass membrane protein</topology>
    </subcellularLocation>
</comment>
<evidence type="ECO:0000256" key="10">
    <source>
        <dbReference type="SAM" id="SignalP"/>
    </source>
</evidence>
<keyword evidence="2 8" id="KW-0813">Transport</keyword>
<evidence type="ECO:0000313" key="14">
    <source>
        <dbReference type="Proteomes" id="UP000284379"/>
    </source>
</evidence>
<proteinExistence type="inferred from homology"/>
<dbReference type="FunFam" id="2.60.40.1120:FF:000003">
    <property type="entry name" value="Outer membrane protein Omp121"/>
    <property type="match status" value="1"/>
</dbReference>
<evidence type="ECO:0000256" key="8">
    <source>
        <dbReference type="PROSITE-ProRule" id="PRU01360"/>
    </source>
</evidence>
<evidence type="ECO:0000256" key="7">
    <source>
        <dbReference type="ARBA" id="ARBA00023237"/>
    </source>
</evidence>
<keyword evidence="3 8" id="KW-1134">Transmembrane beta strand</keyword>
<evidence type="ECO:0000256" key="3">
    <source>
        <dbReference type="ARBA" id="ARBA00022452"/>
    </source>
</evidence>
<evidence type="ECO:0000256" key="1">
    <source>
        <dbReference type="ARBA" id="ARBA00004571"/>
    </source>
</evidence>
<keyword evidence="5 9" id="KW-0798">TonB box</keyword>
<dbReference type="SUPFAM" id="SSF49464">
    <property type="entry name" value="Carboxypeptidase regulatory domain-like"/>
    <property type="match status" value="1"/>
</dbReference>
<dbReference type="SUPFAM" id="SSF56935">
    <property type="entry name" value="Porins"/>
    <property type="match status" value="1"/>
</dbReference>
<dbReference type="Pfam" id="PF00593">
    <property type="entry name" value="TonB_dep_Rec_b-barrel"/>
    <property type="match status" value="1"/>
</dbReference>
<feature type="chain" id="PRO_5019533496" evidence="10">
    <location>
        <begin position="28"/>
        <end position="989"/>
    </location>
</feature>
<dbReference type="GO" id="GO:0009279">
    <property type="term" value="C:cell outer membrane"/>
    <property type="evidence" value="ECO:0007669"/>
    <property type="project" value="UniProtKB-SubCell"/>
</dbReference>
<evidence type="ECO:0000259" key="12">
    <source>
        <dbReference type="Pfam" id="PF07715"/>
    </source>
</evidence>
<protein>
    <submittedName>
        <fullName evidence="13">TonB-dependent receptor</fullName>
    </submittedName>
</protein>
<dbReference type="InterPro" id="IPR012910">
    <property type="entry name" value="Plug_dom"/>
</dbReference>
<evidence type="ECO:0000256" key="6">
    <source>
        <dbReference type="ARBA" id="ARBA00023136"/>
    </source>
</evidence>
<evidence type="ECO:0000256" key="5">
    <source>
        <dbReference type="ARBA" id="ARBA00023077"/>
    </source>
</evidence>
<feature type="domain" description="TonB-dependent receptor plug" evidence="12">
    <location>
        <begin position="118"/>
        <end position="226"/>
    </location>
</feature>
<evidence type="ECO:0000256" key="9">
    <source>
        <dbReference type="RuleBase" id="RU003357"/>
    </source>
</evidence>
<dbReference type="FunFam" id="2.40.170.20:FF:000008">
    <property type="entry name" value="TonB-linked outer membrane protein, SusC/RagA family"/>
    <property type="match status" value="1"/>
</dbReference>
<keyword evidence="6 8" id="KW-0472">Membrane</keyword>
<dbReference type="InterPro" id="IPR008969">
    <property type="entry name" value="CarboxyPept-like_regulatory"/>
</dbReference>
<dbReference type="InterPro" id="IPR023996">
    <property type="entry name" value="TonB-dep_OMP_SusC/RagA"/>
</dbReference>
<dbReference type="Pfam" id="PF13715">
    <property type="entry name" value="CarbopepD_reg_2"/>
    <property type="match status" value="1"/>
</dbReference>
<comment type="caution">
    <text evidence="13">The sequence shown here is derived from an EMBL/GenBank/DDBJ whole genome shotgun (WGS) entry which is preliminary data.</text>
</comment>
<organism evidence="13 14">
    <name type="scientific">Bacteroides nordii</name>
    <dbReference type="NCBI Taxonomy" id="291645"/>
    <lineage>
        <taxon>Bacteria</taxon>
        <taxon>Pseudomonadati</taxon>
        <taxon>Bacteroidota</taxon>
        <taxon>Bacteroidia</taxon>
        <taxon>Bacteroidales</taxon>
        <taxon>Bacteroidaceae</taxon>
        <taxon>Bacteroides</taxon>
    </lineage>
</organism>
<dbReference type="Gene3D" id="2.60.40.1120">
    <property type="entry name" value="Carboxypeptidase-like, regulatory domain"/>
    <property type="match status" value="1"/>
</dbReference>
<dbReference type="Pfam" id="PF07715">
    <property type="entry name" value="Plug"/>
    <property type="match status" value="1"/>
</dbReference>
<dbReference type="Proteomes" id="UP000284379">
    <property type="component" value="Unassembled WGS sequence"/>
</dbReference>
<dbReference type="GeneID" id="69503144"/>
<dbReference type="RefSeq" id="WP_007486245.1">
    <property type="nucleotide sequence ID" value="NZ_BMBN01000004.1"/>
</dbReference>
<dbReference type="Gene3D" id="2.40.170.20">
    <property type="entry name" value="TonB-dependent receptor, beta-barrel domain"/>
    <property type="match status" value="1"/>
</dbReference>
<dbReference type="Gene3D" id="2.170.130.10">
    <property type="entry name" value="TonB-dependent receptor, plug domain"/>
    <property type="match status" value="1"/>
</dbReference>
<keyword evidence="10" id="KW-0732">Signal</keyword>
<feature type="domain" description="TonB-dependent receptor-like beta-barrel" evidence="11">
    <location>
        <begin position="366"/>
        <end position="945"/>
    </location>
</feature>
<name>A0A413VYI2_9BACE</name>
<evidence type="ECO:0000256" key="4">
    <source>
        <dbReference type="ARBA" id="ARBA00022692"/>
    </source>
</evidence>
<dbReference type="PROSITE" id="PS52016">
    <property type="entry name" value="TONB_DEPENDENT_REC_3"/>
    <property type="match status" value="1"/>
</dbReference>
<evidence type="ECO:0000313" key="13">
    <source>
        <dbReference type="EMBL" id="RHB38629.1"/>
    </source>
</evidence>
<dbReference type="NCBIfam" id="TIGR04057">
    <property type="entry name" value="SusC_RagA_signa"/>
    <property type="match status" value="1"/>
</dbReference>
<gene>
    <name evidence="13" type="ORF">DW888_02165</name>
</gene>
<keyword evidence="4 8" id="KW-0812">Transmembrane</keyword>
<dbReference type="InterPro" id="IPR036942">
    <property type="entry name" value="Beta-barrel_TonB_sf"/>
</dbReference>
<accession>A0A413VYI2</accession>
<dbReference type="InterPro" id="IPR037066">
    <property type="entry name" value="Plug_dom_sf"/>
</dbReference>
<comment type="similarity">
    <text evidence="8 9">Belongs to the TonB-dependent receptor family.</text>
</comment>
<keyword evidence="13" id="KW-0675">Receptor</keyword>
<sequence length="989" mass="108236">MKQVNLRIYQMILPLLLGLFLSLGAYAQQISVKGNVKDVTGEPVIGANVVVKGTTNGSITDLDGNFQLQSPQGATLVVSFVGYLPAEVKAASSVNVVLREDSQLLDDVVVIGYATGSQRTISGAVQKVGRDEMNAGVVVSPLQAIKGKIAGVNIQKTGGDPTAGASIRVRGTTSLSGGNDPLVIIDGVFGDLNMLNAISPADIESFTVLKDASETAQYGSRGASGVIVVTTIKGKNGTKTLSYDGSFGVETVYKNLKMLDGNEFRKVVTDRGYANALDGGANTNFIEEMQRMGYTQNHRVSFGGGTESSNYRASIGVIDQKGIIKNNYMRNYTAKLDASQMMFNNKLKIDFGMFAARKDMRYLNDYQKTFYSAASFNPTLPSVANADGTWPEDPNANETQNPLGRLTIDDQESNSYVNANARLTWTVVDGLKLSVFGSYTYNVKENSKYVPNNIKEGIGTKGLASKNDNKSNILLGNFTANYKKSFGKHYMDVLGLAEIQDYQYSGFGSNARYFATNFFGFNNLMAGADIKHGDATSYANGNKLVSFMGRFNYSYADKYIATINMRGDGSSKLGANNKWGFFPSASLAWVLKEEDFLKDVSAVSNLKVRVGYGLTGNQDAISAYNSLMLMSPTGTTTVNGKPVVTYGINRNDNPDLRWEVKKMFDAGIDASFFDNRLSATFDYYYSKTTDLLYNYSVPVPPFAYGSMLANLGSMMNEGVEFSVTAIPLKKKDMELTVSANFSWQRNELLSLDGTYNGQPLSAEKYMSLASMNGAGFIGGNNKVVYQMVGQPVGVFYLPKSDGLVDKEGNGVYTYHVVNLDGNKKIELEDGKDRYIAGQAMPKFYLGGNISFRYKQFDIQTQFTGAFGHKIYNGTSLTYMNMSQFPTYNVMTGAPEKNIHDQTVTDYWLERGDYVHFDYVTLGWNLNTKNLKNVNALRLTFSVNNLATITNYSGLSPMINSSTVGSDLGLDDKRFYPLTRTYSLGLSVNF</sequence>
<dbReference type="NCBIfam" id="TIGR04056">
    <property type="entry name" value="OMP_RagA_SusC"/>
    <property type="match status" value="1"/>
</dbReference>
<keyword evidence="7 8" id="KW-0998">Cell outer membrane</keyword>